<comment type="caution">
    <text evidence="7">The sequence shown here is derived from an EMBL/GenBank/DDBJ whole genome shotgun (WGS) entry which is preliminary data.</text>
</comment>
<dbReference type="NCBIfam" id="NF047832">
    <property type="entry name" value="caspase_w_EACC1"/>
    <property type="match status" value="1"/>
</dbReference>
<dbReference type="Proteomes" id="UP000649573">
    <property type="component" value="Unassembled WGS sequence"/>
</dbReference>
<evidence type="ECO:0000256" key="1">
    <source>
        <dbReference type="ARBA" id="ARBA00022737"/>
    </source>
</evidence>
<accession>A0ABQ2V680</accession>
<feature type="domain" description="FtsK" evidence="6">
    <location>
        <begin position="880"/>
        <end position="1071"/>
    </location>
</feature>
<keyword evidence="8" id="KW-1185">Reference proteome</keyword>
<dbReference type="PANTHER" id="PTHR22683:SF1">
    <property type="entry name" value="TYPE VII SECRETION SYSTEM PROTEIN ESSC"/>
    <property type="match status" value="1"/>
</dbReference>
<gene>
    <name evidence="7" type="ORF">GCM10010178_70590</name>
</gene>
<evidence type="ECO:0000256" key="3">
    <source>
        <dbReference type="ARBA" id="ARBA00022840"/>
    </source>
</evidence>
<reference evidence="8" key="1">
    <citation type="journal article" date="2019" name="Int. J. Syst. Evol. Microbiol.">
        <title>The Global Catalogue of Microorganisms (GCM) 10K type strain sequencing project: providing services to taxonomists for standard genome sequencing and annotation.</title>
        <authorList>
            <consortium name="The Broad Institute Genomics Platform"/>
            <consortium name="The Broad Institute Genome Sequencing Center for Infectious Disease"/>
            <person name="Wu L."/>
            <person name="Ma J."/>
        </authorList>
    </citation>
    <scope>NUCLEOTIDE SEQUENCE [LARGE SCALE GENOMIC DNA]</scope>
    <source>
        <strain evidence="8">JCM 3296</strain>
    </source>
</reference>
<dbReference type="CDD" id="cd01127">
    <property type="entry name" value="TrwB_TraG_TraD_VirD4"/>
    <property type="match status" value="1"/>
</dbReference>
<evidence type="ECO:0000313" key="8">
    <source>
        <dbReference type="Proteomes" id="UP000649573"/>
    </source>
</evidence>
<dbReference type="InterPro" id="IPR002543">
    <property type="entry name" value="FtsK_dom"/>
</dbReference>
<dbReference type="Pfam" id="PF01580">
    <property type="entry name" value="FtsK_SpoIIIE"/>
    <property type="match status" value="3"/>
</dbReference>
<feature type="domain" description="FtsK" evidence="6">
    <location>
        <begin position="585"/>
        <end position="780"/>
    </location>
</feature>
<dbReference type="PROSITE" id="PS50901">
    <property type="entry name" value="FTSK"/>
    <property type="match status" value="4"/>
</dbReference>
<evidence type="ECO:0000256" key="4">
    <source>
        <dbReference type="PROSITE-ProRule" id="PRU00289"/>
    </source>
</evidence>
<dbReference type="PANTHER" id="PTHR22683">
    <property type="entry name" value="SPORULATION PROTEIN RELATED"/>
    <property type="match status" value="1"/>
</dbReference>
<feature type="binding site" evidence="4">
    <location>
        <begin position="308"/>
        <end position="315"/>
    </location>
    <ligand>
        <name>ATP</name>
        <dbReference type="ChEBI" id="CHEBI:30616"/>
    </ligand>
</feature>
<sequence>MSQRLALLIATSRYLDPKLDPLLSVAEEAQQLAQLLRDPLVGDFASATVLIDSTKNVIEHRLEELLRDRDVDDEVLLYLSGHGIKNDHDQLFFAAHDTDRKAPYSTGVPAFIVQRLLEECEARAKMVLLDCCFSGMFTKRPTEMSASKVDVDHQLGRGTYVITATNELEYAYEDDRQKYGEKQRYSAFTDAVLKGLSTGAAAQPGASAITAEDLYLYVRAEVARGGLNQTPTRSNKSEGSFKIANVRSRRLVTDGLEASPIVADLLPAQPEPGRLQIPIGRAYHDRSASDDVLRLDLAGQDGHLAIVGRIYSGKSTLVHTLMAGLAAGRTPDEVSFHCLDSAGRFGALRATPHLKTVLAPSQADGVKALFLTLDKLLADRDRLFRSIGLNLNSYRRMRGLNVLPAGDHGDVFLVIDGWEQFHEQVPELDRLVHGVASRGLGFGVHVIVTARHWQDIPQQLARLLPGRVELVLDDPAESRISAELAATLPERPGWGLYGGRRFLCAVPKADDEDDADIDALIARLKDPSFAQGLIAPGSAEPPPPKDFLQVLGLPADPARLDLSEAWRTRPIPERYRVPFGLGAFGEQVELDLKEAAFEGMGPHGLVVGATGSGKSELMRTLVLGLMATHSPAELNLILIDFKGGATFRGFEPAPHVSATVTNLSDDLAMVDRLREALVGEVSRRQEVLGAGHHKNRWEYENSGERTPLPLLFVCVDEFAELLSAKPDFIDVFMAIARLGRSLGIHLLLATQRLDEGRLRGLDGFLSYRIALKTFSAAESRAALGVPDAYELPAVPGTGYLYAQGSQLVRFNAFYVSGARADSQDSLFEAVVARMAGSGPKAREVWTPPLDESPTLDQMIFPGPQRLVVPVGVVDKPFEQRRDLLWADFSAGSGHGAVVGGPQSGKSTLLRTIIAAIALSHTPAEVQFYCIDLGGGRLASMRAMPHVGAVAGRLDTDVVRRMVAQVQTVVADRERRWRDLGIDSVADFRERRRRGEIADDFGDVFLVIDGWGSFRQDFEQVEPQVQALAANGPSYGVHVIIATNRWAEIRPAMKDLLSTRFELRLGDPSESEIDRRTQVNVPLNRPGRGLSQDKLHFLTALPRIDGVSDPATTSEALQGLIARVSEGRDGLRAPAVRLLPDKVGVDELRAAHGHKVAVGVNESDLDTVYLDFDAEPHFMAFADAESGKTNLLRTIVRGIMRCYTAQEALIFLADCRRTMLGFIDTDHLLGYGVSAQQMTVMIQDVAASLRKRLPAPDVTAEQLRNRSWWSGPDVFVVVDDYDLVAPQGSANPLQPIVEFLPQAKDVGLHVITARRTGGMSRAMYDPVLGKLKELAAPLFLGSGPREEGSIVGNLRPSPQPPGRGTLVTRKDGQQRVQFAWTDPE</sequence>
<keyword evidence="3 4" id="KW-0067">ATP-binding</keyword>
<feature type="region of interest" description="Disordered" evidence="5">
    <location>
        <begin position="1346"/>
        <end position="1383"/>
    </location>
</feature>
<dbReference type="SUPFAM" id="SSF52129">
    <property type="entry name" value="Caspase-like"/>
    <property type="match status" value="1"/>
</dbReference>
<dbReference type="InterPro" id="IPR050206">
    <property type="entry name" value="FtsK/SpoIIIE/SftA"/>
</dbReference>
<dbReference type="InterPro" id="IPR027417">
    <property type="entry name" value="P-loop_NTPase"/>
</dbReference>
<dbReference type="EMBL" id="BMRE01000044">
    <property type="protein sequence ID" value="GGU68617.1"/>
    <property type="molecule type" value="Genomic_DNA"/>
</dbReference>
<proteinExistence type="predicted"/>
<feature type="binding site" evidence="4">
    <location>
        <begin position="1181"/>
        <end position="1188"/>
    </location>
    <ligand>
        <name>ATP</name>
        <dbReference type="ChEBI" id="CHEBI:30616"/>
    </ligand>
</feature>
<feature type="binding site" evidence="4">
    <location>
        <begin position="899"/>
        <end position="906"/>
    </location>
    <ligand>
        <name>ATP</name>
        <dbReference type="ChEBI" id="CHEBI:30616"/>
    </ligand>
</feature>
<dbReference type="InterPro" id="IPR029030">
    <property type="entry name" value="Caspase-like_dom_sf"/>
</dbReference>
<organism evidence="7 8">
    <name type="scientific">Lentzea flava</name>
    <dbReference type="NCBI Taxonomy" id="103732"/>
    <lineage>
        <taxon>Bacteria</taxon>
        <taxon>Bacillati</taxon>
        <taxon>Actinomycetota</taxon>
        <taxon>Actinomycetes</taxon>
        <taxon>Pseudonocardiales</taxon>
        <taxon>Pseudonocardiaceae</taxon>
        <taxon>Lentzea</taxon>
    </lineage>
</organism>
<evidence type="ECO:0000256" key="2">
    <source>
        <dbReference type="ARBA" id="ARBA00022741"/>
    </source>
</evidence>
<name>A0ABQ2V680_9PSEU</name>
<evidence type="ECO:0000259" key="6">
    <source>
        <dbReference type="PROSITE" id="PS50901"/>
    </source>
</evidence>
<dbReference type="NCBIfam" id="TIGR03925">
    <property type="entry name" value="T7SS_EccC_b"/>
    <property type="match status" value="1"/>
</dbReference>
<feature type="domain" description="FtsK" evidence="6">
    <location>
        <begin position="1164"/>
        <end position="1348"/>
    </location>
</feature>
<dbReference type="Gene3D" id="3.40.50.300">
    <property type="entry name" value="P-loop containing nucleotide triphosphate hydrolases"/>
    <property type="match status" value="4"/>
</dbReference>
<dbReference type="InterPro" id="IPR011600">
    <property type="entry name" value="Pept_C14_caspase"/>
</dbReference>
<evidence type="ECO:0000313" key="7">
    <source>
        <dbReference type="EMBL" id="GGU68617.1"/>
    </source>
</evidence>
<dbReference type="SMART" id="SM00382">
    <property type="entry name" value="AAA"/>
    <property type="match status" value="3"/>
</dbReference>
<dbReference type="InterPro" id="IPR003593">
    <property type="entry name" value="AAA+_ATPase"/>
</dbReference>
<dbReference type="Gene3D" id="3.40.50.1460">
    <property type="match status" value="1"/>
</dbReference>
<dbReference type="Pfam" id="PF00656">
    <property type="entry name" value="Peptidase_C14"/>
    <property type="match status" value="1"/>
</dbReference>
<evidence type="ECO:0000256" key="5">
    <source>
        <dbReference type="SAM" id="MobiDB-lite"/>
    </source>
</evidence>
<keyword evidence="2 4" id="KW-0547">Nucleotide-binding</keyword>
<dbReference type="RefSeq" id="WP_229813241.1">
    <property type="nucleotide sequence ID" value="NZ_BMRE01000044.1"/>
</dbReference>
<keyword evidence="1" id="KW-0677">Repeat</keyword>
<dbReference type="SUPFAM" id="SSF52540">
    <property type="entry name" value="P-loop containing nucleoside triphosphate hydrolases"/>
    <property type="match status" value="4"/>
</dbReference>
<feature type="binding site" evidence="4">
    <location>
        <begin position="608"/>
        <end position="615"/>
    </location>
    <ligand>
        <name>ATP</name>
        <dbReference type="ChEBI" id="CHEBI:30616"/>
    </ligand>
</feature>
<protein>
    <recommendedName>
        <fullName evidence="6">FtsK domain-containing protein</fullName>
    </recommendedName>
</protein>
<dbReference type="InterPro" id="IPR023837">
    <property type="entry name" value="EccCb-like_Actinobacteria"/>
</dbReference>
<feature type="domain" description="FtsK" evidence="6">
    <location>
        <begin position="289"/>
        <end position="479"/>
    </location>
</feature>